<evidence type="ECO:0000256" key="6">
    <source>
        <dbReference type="ARBA" id="ARBA00022670"/>
    </source>
</evidence>
<dbReference type="Pfam" id="PF01432">
    <property type="entry name" value="Peptidase_M3"/>
    <property type="match status" value="1"/>
</dbReference>
<dbReference type="Gene3D" id="3.40.390.10">
    <property type="entry name" value="Collagenase (Catalytic Domain)"/>
    <property type="match status" value="1"/>
</dbReference>
<sequence>MLRRVCLGRRRIYLGDLARRSISSSPLIRESAVAFKNYPVDHTPSSLHQDDRDLRLLFDSPGFWKEFSSRSKGSSGLFRNFYLTSPGGFQRFSDVTLQKCHKIVFTVLSYQTVDQLKQVSQDLDRLSDLMCRVIDLCDFVRSVHPDPRIQKAATEAFSSVYEYMNVLNTTPGLYIQVKKAINTPKIYTNWTEEERTVASILEKDFAKSAINLPSSHRQSFVDLSNEIVNIGTSFTSTLSPEKPTLSLPRSSLKGMDPRFIKHWSSRLGTVHLPTTGSPAHMALSTVSDPSIRKEIYIANRTSSQLSLSQLESLLSLRAQLASLSGYESFAHMTLGDKMAKTPEAVLAFLDALASDNKPRVASNLETLQFIKGSPLNAWDRDYYLTQHRLTQRSKTRGAETLSAYFSLGTVMQGLSRLFRRLYGIRLVPRETLHGEVWNGDVRRLDVVDSKEGCVGVLYCDLFDRKGKAPNPSHFTIRCSRRISGGEVREAGGASARQNASQEGGVDAAEPLNDGLPTSTLPNGDVYQLPTISLICDFTPGEPTLLSPSEVKTLFHEMGHAMHSFCGRTALHNVSGTRCATDFAELPSVLMERFATDPTVLGLFARHYQTDEALDVERIRGDKVNVWEVESQVLMAVLDQRLHSERAMGWGWEEGRFASSAVYHDTWDEFSSLREPKETSWQGMFGHLYGYGACYYSYLFDRAIAGKVWRDVFAGNPIGEKEGRRFRDEVLRFGGARDGWACVAGVLDKPELIGGGEEAMREVGRWGVH</sequence>
<dbReference type="EMBL" id="MU005958">
    <property type="protein sequence ID" value="KAF2864212.1"/>
    <property type="molecule type" value="Genomic_DNA"/>
</dbReference>
<feature type="domain" description="Peptidase M3A/M3B catalytic" evidence="17">
    <location>
        <begin position="285"/>
        <end position="759"/>
    </location>
</feature>
<name>A0A6A7CAH8_9PEZI</name>
<evidence type="ECO:0000256" key="2">
    <source>
        <dbReference type="ARBA" id="ARBA00004305"/>
    </source>
</evidence>
<dbReference type="GO" id="GO:0006518">
    <property type="term" value="P:peptide metabolic process"/>
    <property type="evidence" value="ECO:0007669"/>
    <property type="project" value="TreeGrafter"/>
</dbReference>
<evidence type="ECO:0000256" key="12">
    <source>
        <dbReference type="ARBA" id="ARBA00023128"/>
    </source>
</evidence>
<evidence type="ECO:0000313" key="19">
    <source>
        <dbReference type="Proteomes" id="UP000799421"/>
    </source>
</evidence>
<organism evidence="18 19">
    <name type="scientific">Piedraia hortae CBS 480.64</name>
    <dbReference type="NCBI Taxonomy" id="1314780"/>
    <lineage>
        <taxon>Eukaryota</taxon>
        <taxon>Fungi</taxon>
        <taxon>Dikarya</taxon>
        <taxon>Ascomycota</taxon>
        <taxon>Pezizomycotina</taxon>
        <taxon>Dothideomycetes</taxon>
        <taxon>Dothideomycetidae</taxon>
        <taxon>Capnodiales</taxon>
        <taxon>Piedraiaceae</taxon>
        <taxon>Piedraia</taxon>
    </lineage>
</organism>
<keyword evidence="19" id="KW-1185">Reference proteome</keyword>
<evidence type="ECO:0000256" key="1">
    <source>
        <dbReference type="ARBA" id="ARBA00000436"/>
    </source>
</evidence>
<comment type="subcellular location">
    <subcellularLocation>
        <location evidence="2">Mitochondrion matrix</location>
    </subcellularLocation>
</comment>
<dbReference type="PANTHER" id="PTHR11804:SF79">
    <property type="entry name" value="MITOCHONDRIAL INTERMEDIATE PEPTIDASE"/>
    <property type="match status" value="1"/>
</dbReference>
<keyword evidence="7 15" id="KW-0479">Metal-binding</keyword>
<evidence type="ECO:0000256" key="14">
    <source>
        <dbReference type="ARBA" id="ARBA00032470"/>
    </source>
</evidence>
<dbReference type="InterPro" id="IPR001567">
    <property type="entry name" value="Pept_M3A_M3B_dom"/>
</dbReference>
<comment type="function">
    <text evidence="13">Cleaves proteins, imported into the mitochondrion, to their mature size. While most mitochondrial precursor proteins are processed to the mature form in one step by mitochondrial processing peptidase (MPP), the sequential cleavage by MIP of an octapeptide after initial processing by MPP is a required step for a subgroup of nuclear-encoded precursor proteins destined for the matrix or the inner membrane.</text>
</comment>
<evidence type="ECO:0000256" key="16">
    <source>
        <dbReference type="SAM" id="MobiDB-lite"/>
    </source>
</evidence>
<proteinExistence type="inferred from homology"/>
<protein>
    <recommendedName>
        <fullName evidence="5">Mitochondrial intermediate peptidase</fullName>
        <ecNumber evidence="4">3.4.24.59</ecNumber>
    </recommendedName>
    <alternativeName>
        <fullName evidence="14">Octapeptidyl aminopeptidase</fullName>
    </alternativeName>
</protein>
<comment type="catalytic activity">
    <reaction evidence="1">
        <text>Release of an N-terminal octapeptide as second stage of processing of some proteins imported into the mitochondrion.</text>
        <dbReference type="EC" id="3.4.24.59"/>
    </reaction>
</comment>
<dbReference type="InterPro" id="IPR024079">
    <property type="entry name" value="MetalloPept_cat_dom_sf"/>
</dbReference>
<keyword evidence="10" id="KW-0809">Transit peptide</keyword>
<accession>A0A6A7CAH8</accession>
<dbReference type="EC" id="3.4.24.59" evidence="4"/>
<evidence type="ECO:0000256" key="11">
    <source>
        <dbReference type="ARBA" id="ARBA00023049"/>
    </source>
</evidence>
<dbReference type="PANTHER" id="PTHR11804">
    <property type="entry name" value="PROTEASE M3 THIMET OLIGOPEPTIDASE-RELATED"/>
    <property type="match status" value="1"/>
</dbReference>
<evidence type="ECO:0000259" key="17">
    <source>
        <dbReference type="Pfam" id="PF01432"/>
    </source>
</evidence>
<evidence type="ECO:0000256" key="3">
    <source>
        <dbReference type="ARBA" id="ARBA00006040"/>
    </source>
</evidence>
<evidence type="ECO:0000256" key="4">
    <source>
        <dbReference type="ARBA" id="ARBA00012441"/>
    </source>
</evidence>
<evidence type="ECO:0000256" key="9">
    <source>
        <dbReference type="ARBA" id="ARBA00022833"/>
    </source>
</evidence>
<dbReference type="GO" id="GO:0046872">
    <property type="term" value="F:metal ion binding"/>
    <property type="evidence" value="ECO:0007669"/>
    <property type="project" value="UniProtKB-UniRule"/>
</dbReference>
<dbReference type="GO" id="GO:0004222">
    <property type="term" value="F:metalloendopeptidase activity"/>
    <property type="evidence" value="ECO:0007669"/>
    <property type="project" value="UniProtKB-EC"/>
</dbReference>
<dbReference type="AlphaFoldDB" id="A0A6A7CAH8"/>
<dbReference type="GO" id="GO:0006627">
    <property type="term" value="P:protein processing involved in protein targeting to mitochondrion"/>
    <property type="evidence" value="ECO:0007669"/>
    <property type="project" value="TreeGrafter"/>
</dbReference>
<keyword evidence="11 15" id="KW-0482">Metalloprotease</keyword>
<evidence type="ECO:0000256" key="5">
    <source>
        <dbReference type="ARBA" id="ARBA00018046"/>
    </source>
</evidence>
<evidence type="ECO:0000256" key="10">
    <source>
        <dbReference type="ARBA" id="ARBA00022946"/>
    </source>
</evidence>
<keyword evidence="9 15" id="KW-0862">Zinc</keyword>
<dbReference type="InterPro" id="IPR024077">
    <property type="entry name" value="Neurolysin/TOP_dom2"/>
</dbReference>
<keyword evidence="6 15" id="KW-0645">Protease</keyword>
<keyword evidence="8 15" id="KW-0378">Hydrolase</keyword>
<feature type="region of interest" description="Disordered" evidence="16">
    <location>
        <begin position="487"/>
        <end position="519"/>
    </location>
</feature>
<dbReference type="InterPro" id="IPR045090">
    <property type="entry name" value="Pept_M3A_M3B"/>
</dbReference>
<evidence type="ECO:0000256" key="13">
    <source>
        <dbReference type="ARBA" id="ARBA00025208"/>
    </source>
</evidence>
<dbReference type="InterPro" id="IPR033851">
    <property type="entry name" value="M3A_MIP"/>
</dbReference>
<evidence type="ECO:0000256" key="8">
    <source>
        <dbReference type="ARBA" id="ARBA00022801"/>
    </source>
</evidence>
<reference evidence="18" key="1">
    <citation type="journal article" date="2020" name="Stud. Mycol.">
        <title>101 Dothideomycetes genomes: a test case for predicting lifestyles and emergence of pathogens.</title>
        <authorList>
            <person name="Haridas S."/>
            <person name="Albert R."/>
            <person name="Binder M."/>
            <person name="Bloem J."/>
            <person name="Labutti K."/>
            <person name="Salamov A."/>
            <person name="Andreopoulos B."/>
            <person name="Baker S."/>
            <person name="Barry K."/>
            <person name="Bills G."/>
            <person name="Bluhm B."/>
            <person name="Cannon C."/>
            <person name="Castanera R."/>
            <person name="Culley D."/>
            <person name="Daum C."/>
            <person name="Ezra D."/>
            <person name="Gonzalez J."/>
            <person name="Henrissat B."/>
            <person name="Kuo A."/>
            <person name="Liang C."/>
            <person name="Lipzen A."/>
            <person name="Lutzoni F."/>
            <person name="Magnuson J."/>
            <person name="Mondo S."/>
            <person name="Nolan M."/>
            <person name="Ohm R."/>
            <person name="Pangilinan J."/>
            <person name="Park H.-J."/>
            <person name="Ramirez L."/>
            <person name="Alfaro M."/>
            <person name="Sun H."/>
            <person name="Tritt A."/>
            <person name="Yoshinaga Y."/>
            <person name="Zwiers L.-H."/>
            <person name="Turgeon B."/>
            <person name="Goodwin S."/>
            <person name="Spatafora J."/>
            <person name="Crous P."/>
            <person name="Grigoriev I."/>
        </authorList>
    </citation>
    <scope>NUCLEOTIDE SEQUENCE</scope>
    <source>
        <strain evidence="18">CBS 480.64</strain>
    </source>
</reference>
<evidence type="ECO:0000313" key="18">
    <source>
        <dbReference type="EMBL" id="KAF2864212.1"/>
    </source>
</evidence>
<evidence type="ECO:0000256" key="7">
    <source>
        <dbReference type="ARBA" id="ARBA00022723"/>
    </source>
</evidence>
<dbReference type="OrthoDB" id="17530at2759"/>
<evidence type="ECO:0000256" key="15">
    <source>
        <dbReference type="RuleBase" id="RU003435"/>
    </source>
</evidence>
<comment type="cofactor">
    <cofactor evidence="15">
        <name>Zn(2+)</name>
        <dbReference type="ChEBI" id="CHEBI:29105"/>
    </cofactor>
    <text evidence="15">Binds 1 zinc ion.</text>
</comment>
<dbReference type="SUPFAM" id="SSF55486">
    <property type="entry name" value="Metalloproteases ('zincins'), catalytic domain"/>
    <property type="match status" value="1"/>
</dbReference>
<keyword evidence="12" id="KW-0496">Mitochondrion</keyword>
<dbReference type="Proteomes" id="UP000799421">
    <property type="component" value="Unassembled WGS sequence"/>
</dbReference>
<comment type="similarity">
    <text evidence="3 15">Belongs to the peptidase M3 family.</text>
</comment>
<dbReference type="GO" id="GO:0005759">
    <property type="term" value="C:mitochondrial matrix"/>
    <property type="evidence" value="ECO:0007669"/>
    <property type="project" value="UniProtKB-SubCell"/>
</dbReference>
<dbReference type="CDD" id="cd06457">
    <property type="entry name" value="M3A_MIP"/>
    <property type="match status" value="1"/>
</dbReference>
<gene>
    <name evidence="18" type="ORF">K470DRAFT_240399</name>
</gene>
<dbReference type="Gene3D" id="1.10.1370.10">
    <property type="entry name" value="Neurolysin, domain 3"/>
    <property type="match status" value="1"/>
</dbReference>